<keyword evidence="1" id="KW-0472">Membrane</keyword>
<keyword evidence="3" id="KW-1185">Reference proteome</keyword>
<dbReference type="AlphaFoldDB" id="A0A9P7DH86"/>
<feature type="transmembrane region" description="Helical" evidence="1">
    <location>
        <begin position="41"/>
        <end position="63"/>
    </location>
</feature>
<proteinExistence type="predicted"/>
<dbReference type="OrthoDB" id="3257768at2759"/>
<dbReference type="Proteomes" id="UP000719766">
    <property type="component" value="Unassembled WGS sequence"/>
</dbReference>
<dbReference type="EMBL" id="JABBWE010000035">
    <property type="protein sequence ID" value="KAG1792605.1"/>
    <property type="molecule type" value="Genomic_DNA"/>
</dbReference>
<protein>
    <submittedName>
        <fullName evidence="2">Uncharacterized protein</fullName>
    </submittedName>
</protein>
<name>A0A9P7DH86_9AGAM</name>
<keyword evidence="1" id="KW-0812">Transmembrane</keyword>
<keyword evidence="1" id="KW-1133">Transmembrane helix</keyword>
<organism evidence="2 3">
    <name type="scientific">Suillus plorans</name>
    <dbReference type="NCBI Taxonomy" id="116603"/>
    <lineage>
        <taxon>Eukaryota</taxon>
        <taxon>Fungi</taxon>
        <taxon>Dikarya</taxon>
        <taxon>Basidiomycota</taxon>
        <taxon>Agaricomycotina</taxon>
        <taxon>Agaricomycetes</taxon>
        <taxon>Agaricomycetidae</taxon>
        <taxon>Boletales</taxon>
        <taxon>Suillineae</taxon>
        <taxon>Suillaceae</taxon>
        <taxon>Suillus</taxon>
    </lineage>
</organism>
<evidence type="ECO:0000256" key="1">
    <source>
        <dbReference type="SAM" id="Phobius"/>
    </source>
</evidence>
<evidence type="ECO:0000313" key="3">
    <source>
        <dbReference type="Proteomes" id="UP000719766"/>
    </source>
</evidence>
<sequence length="134" mass="15533">MSHTEEKFKESVWLAATGIGTVVCARHNFKRPSAKREKYINIDYLFFLIMSHLSKIVIINISYDIIWMTRMDSNIPECGWSNINSVATSTWEMGPGSRCDVLDDHFGDWNWWKMSNFGAIPSESLTIWCMMVKD</sequence>
<dbReference type="Pfam" id="PF18758">
    <property type="entry name" value="KDZ"/>
    <property type="match status" value="1"/>
</dbReference>
<dbReference type="RefSeq" id="XP_041159184.1">
    <property type="nucleotide sequence ID" value="XM_041300240.1"/>
</dbReference>
<dbReference type="GeneID" id="64594004"/>
<gene>
    <name evidence="2" type="ORF">HD556DRAFT_1309155</name>
</gene>
<dbReference type="InterPro" id="IPR040521">
    <property type="entry name" value="KDZ"/>
</dbReference>
<comment type="caution">
    <text evidence="2">The sequence shown here is derived from an EMBL/GenBank/DDBJ whole genome shotgun (WGS) entry which is preliminary data.</text>
</comment>
<evidence type="ECO:0000313" key="2">
    <source>
        <dbReference type="EMBL" id="KAG1792605.1"/>
    </source>
</evidence>
<reference evidence="2" key="1">
    <citation type="journal article" date="2020" name="New Phytol.">
        <title>Comparative genomics reveals dynamic genome evolution in host specialist ectomycorrhizal fungi.</title>
        <authorList>
            <person name="Lofgren L.A."/>
            <person name="Nguyen N.H."/>
            <person name="Vilgalys R."/>
            <person name="Ruytinx J."/>
            <person name="Liao H.L."/>
            <person name="Branco S."/>
            <person name="Kuo A."/>
            <person name="LaButti K."/>
            <person name="Lipzen A."/>
            <person name="Andreopoulos W."/>
            <person name="Pangilinan J."/>
            <person name="Riley R."/>
            <person name="Hundley H."/>
            <person name="Na H."/>
            <person name="Barry K."/>
            <person name="Grigoriev I.V."/>
            <person name="Stajich J.E."/>
            <person name="Kennedy P.G."/>
        </authorList>
    </citation>
    <scope>NUCLEOTIDE SEQUENCE</scope>
    <source>
        <strain evidence="2">S12</strain>
    </source>
</reference>
<accession>A0A9P7DH86</accession>